<name>A0A226CTA7_FOLCA</name>
<organism evidence="2 3">
    <name type="scientific">Folsomia candida</name>
    <name type="common">Springtail</name>
    <dbReference type="NCBI Taxonomy" id="158441"/>
    <lineage>
        <taxon>Eukaryota</taxon>
        <taxon>Metazoa</taxon>
        <taxon>Ecdysozoa</taxon>
        <taxon>Arthropoda</taxon>
        <taxon>Hexapoda</taxon>
        <taxon>Collembola</taxon>
        <taxon>Entomobryomorpha</taxon>
        <taxon>Isotomoidea</taxon>
        <taxon>Isotomidae</taxon>
        <taxon>Proisotominae</taxon>
        <taxon>Folsomia</taxon>
    </lineage>
</organism>
<protein>
    <submittedName>
        <fullName evidence="2">Uncharacterized protein</fullName>
    </submittedName>
</protein>
<proteinExistence type="predicted"/>
<evidence type="ECO:0000313" key="2">
    <source>
        <dbReference type="EMBL" id="OXA36715.1"/>
    </source>
</evidence>
<dbReference type="AlphaFoldDB" id="A0A226CTA7"/>
<accession>A0A226CTA7</accession>
<comment type="caution">
    <text evidence="2">The sequence shown here is derived from an EMBL/GenBank/DDBJ whole genome shotgun (WGS) entry which is preliminary data.</text>
</comment>
<evidence type="ECO:0000256" key="1">
    <source>
        <dbReference type="SAM" id="MobiDB-lite"/>
    </source>
</evidence>
<evidence type="ECO:0000313" key="3">
    <source>
        <dbReference type="Proteomes" id="UP000198287"/>
    </source>
</evidence>
<feature type="region of interest" description="Disordered" evidence="1">
    <location>
        <begin position="1"/>
        <end position="34"/>
    </location>
</feature>
<dbReference type="EMBL" id="LNIX01000077">
    <property type="protein sequence ID" value="OXA36715.1"/>
    <property type="molecule type" value="Genomic_DNA"/>
</dbReference>
<dbReference type="Proteomes" id="UP000198287">
    <property type="component" value="Unassembled WGS sequence"/>
</dbReference>
<reference evidence="2 3" key="1">
    <citation type="submission" date="2015-12" db="EMBL/GenBank/DDBJ databases">
        <title>The genome of Folsomia candida.</title>
        <authorList>
            <person name="Faddeeva A."/>
            <person name="Derks M.F."/>
            <person name="Anvar Y."/>
            <person name="Smit S."/>
            <person name="Van Straalen N."/>
            <person name="Roelofs D."/>
        </authorList>
    </citation>
    <scope>NUCLEOTIDE SEQUENCE [LARGE SCALE GENOMIC DNA]</scope>
    <source>
        <strain evidence="2 3">VU population</strain>
        <tissue evidence="2">Whole body</tissue>
    </source>
</reference>
<sequence>MVRSNGSVDIEDVTDQTDDIPSNETFAMESSSGKQVGVVHPLATQENGNMPQEHHNVNADYYLGQVQSRDLYNGVKDILDQSKVSEEQMGIVDSPEATFLGFIKSFTQVLPEESRPIVVPCLAITFFSLALTPNFIYLVLASSFVSVFCYLVKKICVDPNVEKRLAAHHAVNEVNKRSAEVMNTTIGAIGSHRIDQFLEFNRQTLEWKSNIMESQRNAFVDQQKIDKDKTVALAKINSPIEQSRHNLQLKLKEITQAQNMKSIEENSKAQIKKMQIDGSAKLYEEKTKQMEIEKSIQRDIALEKELTARNKITQDTQKNIVEVQESNNTARAKVNASLAESEALCNVALEGAKNGIKYNVYLNRE</sequence>
<keyword evidence="3" id="KW-1185">Reference proteome</keyword>
<feature type="compositionally biased region" description="Acidic residues" evidence="1">
    <location>
        <begin position="9"/>
        <end position="18"/>
    </location>
</feature>
<feature type="compositionally biased region" description="Polar residues" evidence="1">
    <location>
        <begin position="19"/>
        <end position="34"/>
    </location>
</feature>
<gene>
    <name evidence="2" type="ORF">Fcan01_28525</name>
</gene>